<sequence length="37" mass="4328">MKITSGFFGFKTVWILYTSIIGGNSRKFRIKIFRINS</sequence>
<organism evidence="1 2">
    <name type="scientific">Chryseobacterium fistulae</name>
    <dbReference type="NCBI Taxonomy" id="2675058"/>
    <lineage>
        <taxon>Bacteria</taxon>
        <taxon>Pseudomonadati</taxon>
        <taxon>Bacteroidota</taxon>
        <taxon>Flavobacteriia</taxon>
        <taxon>Flavobacteriales</taxon>
        <taxon>Weeksellaceae</taxon>
        <taxon>Chryseobacterium group</taxon>
        <taxon>Chryseobacterium</taxon>
    </lineage>
</organism>
<evidence type="ECO:0000313" key="2">
    <source>
        <dbReference type="Proteomes" id="UP000445309"/>
    </source>
</evidence>
<keyword evidence="2" id="KW-1185">Reference proteome</keyword>
<protein>
    <submittedName>
        <fullName evidence="1">Uncharacterized protein</fullName>
    </submittedName>
</protein>
<gene>
    <name evidence="1" type="ORF">CHRY9393_01066</name>
</gene>
<name>A0A6N4XRJ5_9FLAO</name>
<dbReference type="AlphaFoldDB" id="A0A6N4XRJ5"/>
<reference evidence="1 2" key="1">
    <citation type="submission" date="2020-01" db="EMBL/GenBank/DDBJ databases">
        <authorList>
            <person name="Rodrigo-Torres L."/>
            <person name="Arahal R. D."/>
            <person name="Lucena T."/>
        </authorList>
    </citation>
    <scope>NUCLEOTIDE SEQUENCE [LARGE SCALE GENOMIC DNA]</scope>
    <source>
        <strain evidence="1 2">CECT 9393</strain>
    </source>
</reference>
<dbReference type="EMBL" id="CACVBY010000016">
    <property type="protein sequence ID" value="CAA7386766.1"/>
    <property type="molecule type" value="Genomic_DNA"/>
</dbReference>
<dbReference type="Proteomes" id="UP000445309">
    <property type="component" value="Unassembled WGS sequence"/>
</dbReference>
<evidence type="ECO:0000313" key="1">
    <source>
        <dbReference type="EMBL" id="CAA7386766.1"/>
    </source>
</evidence>
<proteinExistence type="predicted"/>
<accession>A0A6N4XRJ5</accession>